<organism evidence="1 2">
    <name type="scientific">Portunus trituberculatus</name>
    <name type="common">Swimming crab</name>
    <name type="synonym">Neptunus trituberculatus</name>
    <dbReference type="NCBI Taxonomy" id="210409"/>
    <lineage>
        <taxon>Eukaryota</taxon>
        <taxon>Metazoa</taxon>
        <taxon>Ecdysozoa</taxon>
        <taxon>Arthropoda</taxon>
        <taxon>Crustacea</taxon>
        <taxon>Multicrustacea</taxon>
        <taxon>Malacostraca</taxon>
        <taxon>Eumalacostraca</taxon>
        <taxon>Eucarida</taxon>
        <taxon>Decapoda</taxon>
        <taxon>Pleocyemata</taxon>
        <taxon>Brachyura</taxon>
        <taxon>Eubrachyura</taxon>
        <taxon>Portunoidea</taxon>
        <taxon>Portunidae</taxon>
        <taxon>Portuninae</taxon>
        <taxon>Portunus</taxon>
    </lineage>
</organism>
<dbReference type="EMBL" id="VSRR010005670">
    <property type="protein sequence ID" value="MPC43062.1"/>
    <property type="molecule type" value="Genomic_DNA"/>
</dbReference>
<keyword evidence="2" id="KW-1185">Reference proteome</keyword>
<proteinExistence type="predicted"/>
<gene>
    <name evidence="1" type="ORF">E2C01_036698</name>
</gene>
<name>A0A5B7F9D5_PORTR</name>
<dbReference type="AlphaFoldDB" id="A0A5B7F9D5"/>
<protein>
    <submittedName>
        <fullName evidence="1">Uncharacterized protein</fullName>
    </submittedName>
</protein>
<evidence type="ECO:0000313" key="1">
    <source>
        <dbReference type="EMBL" id="MPC43062.1"/>
    </source>
</evidence>
<sequence>MPVSSLASTLPRFESVVVLSLRRVSLALCPWELLAREFTAMHLVREGVITSKLWWKHCHSQSSVPDAQRGSTSRG</sequence>
<reference evidence="1 2" key="1">
    <citation type="submission" date="2019-05" db="EMBL/GenBank/DDBJ databases">
        <title>Another draft genome of Portunus trituberculatus and its Hox gene families provides insights of decapod evolution.</title>
        <authorList>
            <person name="Jeong J.-H."/>
            <person name="Song I."/>
            <person name="Kim S."/>
            <person name="Choi T."/>
            <person name="Kim D."/>
            <person name="Ryu S."/>
            <person name="Kim W."/>
        </authorList>
    </citation>
    <scope>NUCLEOTIDE SEQUENCE [LARGE SCALE GENOMIC DNA]</scope>
    <source>
        <tissue evidence="1">Muscle</tissue>
    </source>
</reference>
<dbReference type="Proteomes" id="UP000324222">
    <property type="component" value="Unassembled WGS sequence"/>
</dbReference>
<comment type="caution">
    <text evidence="1">The sequence shown here is derived from an EMBL/GenBank/DDBJ whole genome shotgun (WGS) entry which is preliminary data.</text>
</comment>
<accession>A0A5B7F9D5</accession>
<evidence type="ECO:0000313" key="2">
    <source>
        <dbReference type="Proteomes" id="UP000324222"/>
    </source>
</evidence>